<protein>
    <submittedName>
        <fullName evidence="2">CubicO group peptidase (Beta-lactamase class C family)</fullName>
    </submittedName>
</protein>
<evidence type="ECO:0000259" key="1">
    <source>
        <dbReference type="Pfam" id="PF00144"/>
    </source>
</evidence>
<dbReference type="SUPFAM" id="SSF56601">
    <property type="entry name" value="beta-lactamase/transpeptidase-like"/>
    <property type="match status" value="1"/>
</dbReference>
<dbReference type="PANTHER" id="PTHR46825">
    <property type="entry name" value="D-ALANYL-D-ALANINE-CARBOXYPEPTIDASE/ENDOPEPTIDASE AMPH"/>
    <property type="match status" value="1"/>
</dbReference>
<comment type="caution">
    <text evidence="2">The sequence shown here is derived from an EMBL/GenBank/DDBJ whole genome shotgun (WGS) entry which is preliminary data.</text>
</comment>
<proteinExistence type="predicted"/>
<keyword evidence="3" id="KW-1185">Reference proteome</keyword>
<dbReference type="Pfam" id="PF00144">
    <property type="entry name" value="Beta-lactamase"/>
    <property type="match status" value="1"/>
</dbReference>
<name>A0A2V3VZQ2_9BACI</name>
<dbReference type="RefSeq" id="WP_158525623.1">
    <property type="nucleotide sequence ID" value="NZ_JBHUHB010000001.1"/>
</dbReference>
<dbReference type="InterPro" id="IPR050491">
    <property type="entry name" value="AmpC-like"/>
</dbReference>
<dbReference type="Gene3D" id="3.40.710.10">
    <property type="entry name" value="DD-peptidase/beta-lactamase superfamily"/>
    <property type="match status" value="1"/>
</dbReference>
<accession>A0A2V3VZQ2</accession>
<dbReference type="Proteomes" id="UP000247978">
    <property type="component" value="Unassembled WGS sequence"/>
</dbReference>
<organism evidence="2 3">
    <name type="scientific">Pseudogracilibacillus auburnensis</name>
    <dbReference type="NCBI Taxonomy" id="1494959"/>
    <lineage>
        <taxon>Bacteria</taxon>
        <taxon>Bacillati</taxon>
        <taxon>Bacillota</taxon>
        <taxon>Bacilli</taxon>
        <taxon>Bacillales</taxon>
        <taxon>Bacillaceae</taxon>
        <taxon>Pseudogracilibacillus</taxon>
    </lineage>
</organism>
<dbReference type="OrthoDB" id="9803467at2"/>
<evidence type="ECO:0000313" key="3">
    <source>
        <dbReference type="Proteomes" id="UP000247978"/>
    </source>
</evidence>
<dbReference type="InterPro" id="IPR012338">
    <property type="entry name" value="Beta-lactam/transpept-like"/>
</dbReference>
<sequence length="432" mass="48937">MIQYQKFEQTALKLLEKYQVPGCMIAIAKEGQLKYEGTFGYRNKEKKALITRHTVFGLASITKSFTCVAIMQLREKGKLDIHAPVVSYLPIFSVKNVADVKQITIYHFMTHTSGLPPLPSLDRAMVRKRNDESMIDFLEEDGKKRLVTYDDLLEAISDIKLFARPGECFSYSNDAYGLLGAIIEQVSGMTYEQYIMENIIKPCGMERTFFHFDDDKSDQNITTCYEKSEENQLIYAVQDWWDAPPMRATGFLKSTANDMITYSTLFLTKGVVNGARILSEESIEQIIHPYIKKDPEKFYGFGLTITPNYFGKTLADHGGSLQSISSKFAMILEEGVSAIVLSNLSGFPASKLMEHVLNAYFERDLDATYLTSEKYIVDLEKLALYCGTYQSGERMDIVLSAKNGTLTFSYKGEMYPIHFIRMSRTPAISIVG</sequence>
<evidence type="ECO:0000313" key="2">
    <source>
        <dbReference type="EMBL" id="PXW86278.1"/>
    </source>
</evidence>
<dbReference type="EMBL" id="QJJQ01000008">
    <property type="protein sequence ID" value="PXW86278.1"/>
    <property type="molecule type" value="Genomic_DNA"/>
</dbReference>
<feature type="domain" description="Beta-lactamase-related" evidence="1">
    <location>
        <begin position="8"/>
        <end position="349"/>
    </location>
</feature>
<dbReference type="PANTHER" id="PTHR46825:SF9">
    <property type="entry name" value="BETA-LACTAMASE-RELATED DOMAIN-CONTAINING PROTEIN"/>
    <property type="match status" value="1"/>
</dbReference>
<dbReference type="InterPro" id="IPR001466">
    <property type="entry name" value="Beta-lactam-related"/>
</dbReference>
<reference evidence="2 3" key="1">
    <citation type="submission" date="2018-05" db="EMBL/GenBank/DDBJ databases">
        <title>Genomic Encyclopedia of Type Strains, Phase IV (KMG-IV): sequencing the most valuable type-strain genomes for metagenomic binning, comparative biology and taxonomic classification.</title>
        <authorList>
            <person name="Goeker M."/>
        </authorList>
    </citation>
    <scope>NUCLEOTIDE SEQUENCE [LARGE SCALE GENOMIC DNA]</scope>
    <source>
        <strain evidence="2 3">DSM 28556</strain>
    </source>
</reference>
<gene>
    <name evidence="2" type="ORF">DFR56_10893</name>
</gene>
<dbReference type="AlphaFoldDB" id="A0A2V3VZQ2"/>